<dbReference type="OrthoDB" id="9791143at2"/>
<sequence length="123" mass="13944">MPYQHSIYGCPVEAALAVIEGKWKPQILYLLFQGTRRFGALQRGLPHITRHVLSTQLRELEHAGVIKRQVFAEVPPRVEYSLTEFGKSLEPALTSLLAWGEQYISRQSAHEQADAPEDQARGY</sequence>
<evidence type="ECO:0000313" key="5">
    <source>
        <dbReference type="EMBL" id="QBD79549.1"/>
    </source>
</evidence>
<accession>A0A4P6JV65</accession>
<keyword evidence="1" id="KW-0805">Transcription regulation</keyword>
<gene>
    <name evidence="5" type="ORF">EPA93_27650</name>
</gene>
<evidence type="ECO:0000313" key="6">
    <source>
        <dbReference type="Proteomes" id="UP000290365"/>
    </source>
</evidence>
<feature type="domain" description="HTH hxlR-type" evidence="4">
    <location>
        <begin position="10"/>
        <end position="108"/>
    </location>
</feature>
<dbReference type="AlphaFoldDB" id="A0A4P6JV65"/>
<protein>
    <submittedName>
        <fullName evidence="5">Transcriptional regulator</fullName>
    </submittedName>
</protein>
<name>A0A4P6JV65_KTERU</name>
<evidence type="ECO:0000256" key="2">
    <source>
        <dbReference type="ARBA" id="ARBA00023125"/>
    </source>
</evidence>
<dbReference type="Pfam" id="PF01638">
    <property type="entry name" value="HxlR"/>
    <property type="match status" value="1"/>
</dbReference>
<reference evidence="5 6" key="1">
    <citation type="submission" date="2019-01" db="EMBL/GenBank/DDBJ databases">
        <title>Ktedonosporobacter rubrisoli SCAWS-G2.</title>
        <authorList>
            <person name="Huang Y."/>
            <person name="Yan B."/>
        </authorList>
    </citation>
    <scope>NUCLEOTIDE SEQUENCE [LARGE SCALE GENOMIC DNA]</scope>
    <source>
        <strain evidence="5 6">SCAWS-G2</strain>
    </source>
</reference>
<keyword evidence="2" id="KW-0238">DNA-binding</keyword>
<dbReference type="PROSITE" id="PS51118">
    <property type="entry name" value="HTH_HXLR"/>
    <property type="match status" value="1"/>
</dbReference>
<dbReference type="Proteomes" id="UP000290365">
    <property type="component" value="Chromosome"/>
</dbReference>
<proteinExistence type="predicted"/>
<dbReference type="PANTHER" id="PTHR33204">
    <property type="entry name" value="TRANSCRIPTIONAL REGULATOR, MARR FAMILY"/>
    <property type="match status" value="1"/>
</dbReference>
<evidence type="ECO:0000256" key="1">
    <source>
        <dbReference type="ARBA" id="ARBA00023015"/>
    </source>
</evidence>
<dbReference type="InterPro" id="IPR036390">
    <property type="entry name" value="WH_DNA-bd_sf"/>
</dbReference>
<evidence type="ECO:0000256" key="3">
    <source>
        <dbReference type="ARBA" id="ARBA00023163"/>
    </source>
</evidence>
<evidence type="ECO:0000259" key="4">
    <source>
        <dbReference type="PROSITE" id="PS51118"/>
    </source>
</evidence>
<dbReference type="GO" id="GO:0003677">
    <property type="term" value="F:DNA binding"/>
    <property type="evidence" value="ECO:0007669"/>
    <property type="project" value="UniProtKB-KW"/>
</dbReference>
<dbReference type="InterPro" id="IPR002577">
    <property type="entry name" value="HTH_HxlR"/>
</dbReference>
<organism evidence="5 6">
    <name type="scientific">Ktedonosporobacter rubrisoli</name>
    <dbReference type="NCBI Taxonomy" id="2509675"/>
    <lineage>
        <taxon>Bacteria</taxon>
        <taxon>Bacillati</taxon>
        <taxon>Chloroflexota</taxon>
        <taxon>Ktedonobacteria</taxon>
        <taxon>Ktedonobacterales</taxon>
        <taxon>Ktedonosporobacteraceae</taxon>
        <taxon>Ktedonosporobacter</taxon>
    </lineage>
</organism>
<dbReference type="RefSeq" id="WP_129890603.1">
    <property type="nucleotide sequence ID" value="NZ_CP035758.1"/>
</dbReference>
<dbReference type="SUPFAM" id="SSF46785">
    <property type="entry name" value="Winged helix' DNA-binding domain"/>
    <property type="match status" value="1"/>
</dbReference>
<dbReference type="EMBL" id="CP035758">
    <property type="protein sequence ID" value="QBD79549.1"/>
    <property type="molecule type" value="Genomic_DNA"/>
</dbReference>
<dbReference type="Gene3D" id="1.10.10.10">
    <property type="entry name" value="Winged helix-like DNA-binding domain superfamily/Winged helix DNA-binding domain"/>
    <property type="match status" value="1"/>
</dbReference>
<dbReference type="PANTHER" id="PTHR33204:SF29">
    <property type="entry name" value="TRANSCRIPTIONAL REGULATOR"/>
    <property type="match status" value="1"/>
</dbReference>
<dbReference type="InterPro" id="IPR036388">
    <property type="entry name" value="WH-like_DNA-bd_sf"/>
</dbReference>
<dbReference type="KEGG" id="kbs:EPA93_27650"/>
<keyword evidence="6" id="KW-1185">Reference proteome</keyword>
<keyword evidence="3" id="KW-0804">Transcription</keyword>